<gene>
    <name evidence="3" type="ORF">LG649_01845</name>
</gene>
<dbReference type="EMBL" id="JAJAPW010000001">
    <property type="protein sequence ID" value="MCB4797566.1"/>
    <property type="molecule type" value="Genomic_DNA"/>
</dbReference>
<evidence type="ECO:0000313" key="3">
    <source>
        <dbReference type="EMBL" id="MCB4797566.1"/>
    </source>
</evidence>
<accession>A0A9X1HXG2</accession>
<keyword evidence="2" id="KW-0732">Signal</keyword>
<evidence type="ECO:0000256" key="1">
    <source>
        <dbReference type="SAM" id="MobiDB-lite"/>
    </source>
</evidence>
<comment type="caution">
    <text evidence="3">The sequence shown here is derived from an EMBL/GenBank/DDBJ whole genome shotgun (WGS) entry which is preliminary data.</text>
</comment>
<evidence type="ECO:0000256" key="2">
    <source>
        <dbReference type="SAM" id="SignalP"/>
    </source>
</evidence>
<feature type="signal peptide" evidence="2">
    <location>
        <begin position="1"/>
        <end position="18"/>
    </location>
</feature>
<organism evidence="3 4">
    <name type="scientific">Neotamlana laminarinivorans</name>
    <dbReference type="NCBI Taxonomy" id="2883124"/>
    <lineage>
        <taxon>Bacteria</taxon>
        <taxon>Pseudomonadati</taxon>
        <taxon>Bacteroidota</taxon>
        <taxon>Flavobacteriia</taxon>
        <taxon>Flavobacteriales</taxon>
        <taxon>Flavobacteriaceae</taxon>
        <taxon>Neotamlana</taxon>
    </lineage>
</organism>
<evidence type="ECO:0008006" key="5">
    <source>
        <dbReference type="Google" id="ProtNLM"/>
    </source>
</evidence>
<feature type="region of interest" description="Disordered" evidence="1">
    <location>
        <begin position="117"/>
        <end position="140"/>
    </location>
</feature>
<evidence type="ECO:0000313" key="4">
    <source>
        <dbReference type="Proteomes" id="UP001139199"/>
    </source>
</evidence>
<dbReference type="RefSeq" id="WP_226540317.1">
    <property type="nucleotide sequence ID" value="NZ_JAJAPW010000001.1"/>
</dbReference>
<dbReference type="AlphaFoldDB" id="A0A9X1HXG2"/>
<feature type="compositionally biased region" description="Polar residues" evidence="1">
    <location>
        <begin position="121"/>
        <end position="133"/>
    </location>
</feature>
<reference evidence="3" key="1">
    <citation type="submission" date="2021-10" db="EMBL/GenBank/DDBJ databases">
        <title>Tamlana sargassums sp. nov., and Tamlana laminarinivorans sp. nov., two new bacteria isolated from the brown alga.</title>
        <authorList>
            <person name="Li J."/>
        </authorList>
    </citation>
    <scope>NUCLEOTIDE SEQUENCE</scope>
    <source>
        <strain evidence="3">PT2-4</strain>
    </source>
</reference>
<dbReference type="Proteomes" id="UP001139199">
    <property type="component" value="Unassembled WGS sequence"/>
</dbReference>
<feature type="region of interest" description="Disordered" evidence="1">
    <location>
        <begin position="199"/>
        <end position="225"/>
    </location>
</feature>
<keyword evidence="4" id="KW-1185">Reference proteome</keyword>
<protein>
    <recommendedName>
        <fullName evidence="5">DUF4168 domain-containing protein</fullName>
    </recommendedName>
</protein>
<name>A0A9X1HXG2_9FLAO</name>
<feature type="compositionally biased region" description="Gly residues" evidence="1">
    <location>
        <begin position="206"/>
        <end position="225"/>
    </location>
</feature>
<sequence>MKAFLTLVIILSFKLVVAQPGGGGMMGGGGMRGGGQGGQQTQERQEIPDFDAAKVAGIFNYDDTEVLKKIKLKKKEANLILEVRKAINTYNVRVNEIALLNKDNFDTLNVYVNAVRESQKSNRGQNQSTNRNSEQNREDDPMFKVMELAKEKIEPVKALVLEEEEKLNQQMLTLLDDKKYNKWLDYQEEIKEALIPQRPERNDSGMQGGGGQGGSGGGGMMRGGF</sequence>
<proteinExistence type="predicted"/>
<feature type="chain" id="PRO_5040787695" description="DUF4168 domain-containing protein" evidence="2">
    <location>
        <begin position="19"/>
        <end position="225"/>
    </location>
</feature>